<dbReference type="Proteomes" id="UP000817854">
    <property type="component" value="Unassembled WGS sequence"/>
</dbReference>
<sequence length="380" mass="43910">MIRKSKIYKYLAFTFIISSVFGISVYSFLSNRHKAIVKTKLLYTLGLVDNHWEIGKQNLEYKMLSPTFLIDGIYKSMEGPKSSRYIQLSQDDALLWITGFEVKAVDAKTNEKISKDFICHMNVDINDVNYYTNWDLNERIGKQYPRLTSLSNGFESYTYPEGYGIPIKGNDYLYITSQALNHNFKSILKKIKHQITITHEKYDGSQKPLMSKTVFIQLPYNKNNPFEEPLSPGSNQCIPVETKNHSYMDKEGNMLSGHWIVPKGKNIYHSSIDEQLDLQDSLRLHFSAIHVHPFATSIALHDKTTNQNIFKSAISNYKDKIGLIKVTPFSSKEGIWLYANHEYELILEVNNTSTVDQDMMGSMFLFFYDKELDSKIKNSF</sequence>
<keyword evidence="1" id="KW-0812">Transmembrane</keyword>
<keyword evidence="3" id="KW-1185">Reference proteome</keyword>
<protein>
    <submittedName>
        <fullName evidence="2">Uncharacterized protein</fullName>
    </submittedName>
</protein>
<evidence type="ECO:0000313" key="3">
    <source>
        <dbReference type="Proteomes" id="UP000817854"/>
    </source>
</evidence>
<comment type="caution">
    <text evidence="2">The sequence shown here is derived from an EMBL/GenBank/DDBJ whole genome shotgun (WGS) entry which is preliminary data.</text>
</comment>
<accession>A0ABX0IVF7</accession>
<keyword evidence="1" id="KW-1133">Transmembrane helix</keyword>
<reference evidence="3" key="1">
    <citation type="submission" date="2019-05" db="EMBL/GenBank/DDBJ databases">
        <title>Flavobacterium profundi sp. nov., isolated from a deep-sea seamount.</title>
        <authorList>
            <person name="Zhang D.-C."/>
        </authorList>
    </citation>
    <scope>NUCLEOTIDE SEQUENCE [LARGE SCALE GENOMIC DNA]</scope>
    <source>
        <strain evidence="3">EC11</strain>
    </source>
</reference>
<evidence type="ECO:0000256" key="1">
    <source>
        <dbReference type="SAM" id="Phobius"/>
    </source>
</evidence>
<organism evidence="2 3">
    <name type="scientific">Flavobacterium jejuense</name>
    <dbReference type="NCBI Taxonomy" id="1544455"/>
    <lineage>
        <taxon>Bacteria</taxon>
        <taxon>Pseudomonadati</taxon>
        <taxon>Bacteroidota</taxon>
        <taxon>Flavobacteriia</taxon>
        <taxon>Flavobacteriales</taxon>
        <taxon>Flavobacteriaceae</taxon>
        <taxon>Flavobacterium</taxon>
    </lineage>
</organism>
<gene>
    <name evidence="2" type="ORF">FIA58_018610</name>
</gene>
<reference evidence="2 3" key="2">
    <citation type="submission" date="2019-05" db="EMBL/GenBank/DDBJ databases">
        <authorList>
            <person name="Lianzixin W."/>
        </authorList>
    </citation>
    <scope>NUCLEOTIDE SEQUENCE [LARGE SCALE GENOMIC DNA]</scope>
    <source>
        <strain evidence="2 3">EC11</strain>
    </source>
</reference>
<name>A0ABX0IVF7_9FLAO</name>
<proteinExistence type="predicted"/>
<keyword evidence="1" id="KW-0472">Membrane</keyword>
<evidence type="ECO:0000313" key="2">
    <source>
        <dbReference type="EMBL" id="NHN27698.1"/>
    </source>
</evidence>
<dbReference type="RefSeq" id="WP_140964209.1">
    <property type="nucleotide sequence ID" value="NZ_VEVQ02000017.1"/>
</dbReference>
<dbReference type="EMBL" id="VEVQ02000017">
    <property type="protein sequence ID" value="NHN27698.1"/>
    <property type="molecule type" value="Genomic_DNA"/>
</dbReference>
<reference evidence="2 3" key="3">
    <citation type="submission" date="2020-02" db="EMBL/GenBank/DDBJ databases">
        <title>Flavobacterium profundi sp. nov., isolated from a deep-sea seamount.</title>
        <authorList>
            <person name="Zhang D.-C."/>
        </authorList>
    </citation>
    <scope>NUCLEOTIDE SEQUENCE [LARGE SCALE GENOMIC DNA]</scope>
    <source>
        <strain evidence="2 3">EC11</strain>
    </source>
</reference>
<feature type="transmembrane region" description="Helical" evidence="1">
    <location>
        <begin position="7"/>
        <end position="29"/>
    </location>
</feature>